<dbReference type="SMART" id="SM00320">
    <property type="entry name" value="WD40"/>
    <property type="match status" value="3"/>
</dbReference>
<dbReference type="GO" id="GO:0006351">
    <property type="term" value="P:DNA-templated transcription"/>
    <property type="evidence" value="ECO:0007669"/>
    <property type="project" value="InterPro"/>
</dbReference>
<dbReference type="SMART" id="SM00906">
    <property type="entry name" value="Fungal_trans"/>
    <property type="match status" value="1"/>
</dbReference>
<dbReference type="Gene3D" id="3.80.10.10">
    <property type="entry name" value="Ribonuclease Inhibitor"/>
    <property type="match status" value="1"/>
</dbReference>
<evidence type="ECO:0000256" key="2">
    <source>
        <dbReference type="ARBA" id="ARBA00023242"/>
    </source>
</evidence>
<dbReference type="InterPro" id="IPR032675">
    <property type="entry name" value="LRR_dom_sf"/>
</dbReference>
<comment type="caution">
    <text evidence="7">The sequence shown here is derived from an EMBL/GenBank/DDBJ whole genome shotgun (WGS) entry which is preliminary data.</text>
</comment>
<dbReference type="Proteomes" id="UP000310158">
    <property type="component" value="Unassembled WGS sequence"/>
</dbReference>
<dbReference type="SUPFAM" id="SSF52047">
    <property type="entry name" value="RNI-like"/>
    <property type="match status" value="1"/>
</dbReference>
<dbReference type="EMBL" id="SGPL01000353">
    <property type="protein sequence ID" value="THH13451.1"/>
    <property type="molecule type" value="Genomic_DNA"/>
</dbReference>
<proteinExistence type="predicted"/>
<feature type="compositionally biased region" description="Low complexity" evidence="5">
    <location>
        <begin position="631"/>
        <end position="640"/>
    </location>
</feature>
<dbReference type="GO" id="GO:0005634">
    <property type="term" value="C:nucleus"/>
    <property type="evidence" value="ECO:0007669"/>
    <property type="project" value="UniProtKB-SubCell"/>
</dbReference>
<dbReference type="SUPFAM" id="SSF81383">
    <property type="entry name" value="F-box domain"/>
    <property type="match status" value="1"/>
</dbReference>
<dbReference type="GO" id="GO:0008270">
    <property type="term" value="F:zinc ion binding"/>
    <property type="evidence" value="ECO:0007669"/>
    <property type="project" value="InterPro"/>
</dbReference>
<dbReference type="OrthoDB" id="424974at2759"/>
<dbReference type="GO" id="GO:0003677">
    <property type="term" value="F:DNA binding"/>
    <property type="evidence" value="ECO:0007669"/>
    <property type="project" value="InterPro"/>
</dbReference>
<dbReference type="Pfam" id="PF04082">
    <property type="entry name" value="Fungal_trans"/>
    <property type="match status" value="1"/>
</dbReference>
<dbReference type="Pfam" id="PF12937">
    <property type="entry name" value="F-box-like"/>
    <property type="match status" value="1"/>
</dbReference>
<feature type="compositionally biased region" description="Low complexity" evidence="5">
    <location>
        <begin position="1328"/>
        <end position="1345"/>
    </location>
</feature>
<dbReference type="PANTHER" id="PTHR31001:SF56">
    <property type="entry name" value="ZN(2)-C6 FUNGAL-TYPE DOMAIN-CONTAINING PROTEIN"/>
    <property type="match status" value="1"/>
</dbReference>
<dbReference type="SUPFAM" id="SSF50978">
    <property type="entry name" value="WD40 repeat-like"/>
    <property type="match status" value="1"/>
</dbReference>
<organism evidence="7 8">
    <name type="scientific">Bondarzewia mesenterica</name>
    <dbReference type="NCBI Taxonomy" id="1095465"/>
    <lineage>
        <taxon>Eukaryota</taxon>
        <taxon>Fungi</taxon>
        <taxon>Dikarya</taxon>
        <taxon>Basidiomycota</taxon>
        <taxon>Agaricomycotina</taxon>
        <taxon>Agaricomycetes</taxon>
        <taxon>Russulales</taxon>
        <taxon>Bondarzewiaceae</taxon>
        <taxon>Bondarzewia</taxon>
    </lineage>
</organism>
<feature type="region of interest" description="Disordered" evidence="5">
    <location>
        <begin position="1290"/>
        <end position="1355"/>
    </location>
</feature>
<feature type="coiled-coil region" evidence="4">
    <location>
        <begin position="1934"/>
        <end position="1961"/>
    </location>
</feature>
<dbReference type="InterPro" id="IPR015943">
    <property type="entry name" value="WD40/YVTN_repeat-like_dom_sf"/>
</dbReference>
<evidence type="ECO:0000256" key="5">
    <source>
        <dbReference type="SAM" id="MobiDB-lite"/>
    </source>
</evidence>
<reference evidence="7 8" key="1">
    <citation type="submission" date="2019-02" db="EMBL/GenBank/DDBJ databases">
        <title>Genome sequencing of the rare red list fungi Bondarzewia mesenterica.</title>
        <authorList>
            <person name="Buettner E."/>
            <person name="Kellner H."/>
        </authorList>
    </citation>
    <scope>NUCLEOTIDE SEQUENCE [LARGE SCALE GENOMIC DNA]</scope>
    <source>
        <strain evidence="7 8">DSM 108281</strain>
    </source>
</reference>
<dbReference type="CDD" id="cd12148">
    <property type="entry name" value="fungal_TF_MHR"/>
    <property type="match status" value="1"/>
</dbReference>
<feature type="compositionally biased region" description="Basic and acidic residues" evidence="5">
    <location>
        <begin position="1977"/>
        <end position="1990"/>
    </location>
</feature>
<feature type="compositionally biased region" description="Polar residues" evidence="5">
    <location>
        <begin position="1346"/>
        <end position="1355"/>
    </location>
</feature>
<evidence type="ECO:0000259" key="6">
    <source>
        <dbReference type="SMART" id="SM00906"/>
    </source>
</evidence>
<dbReference type="InterPro" id="IPR050613">
    <property type="entry name" value="Sec_Metabolite_Reg"/>
</dbReference>
<feature type="repeat" description="WD" evidence="3">
    <location>
        <begin position="1696"/>
        <end position="1718"/>
    </location>
</feature>
<dbReference type="PROSITE" id="PS50082">
    <property type="entry name" value="WD_REPEATS_2"/>
    <property type="match status" value="1"/>
</dbReference>
<evidence type="ECO:0000256" key="3">
    <source>
        <dbReference type="PROSITE-ProRule" id="PRU00221"/>
    </source>
</evidence>
<dbReference type="InterPro" id="IPR036047">
    <property type="entry name" value="F-box-like_dom_sf"/>
</dbReference>
<feature type="region of interest" description="Disordered" evidence="5">
    <location>
        <begin position="1976"/>
        <end position="2002"/>
    </location>
</feature>
<dbReference type="InterPro" id="IPR007219">
    <property type="entry name" value="XnlR_reg_dom"/>
</dbReference>
<dbReference type="Gene3D" id="1.20.1280.50">
    <property type="match status" value="1"/>
</dbReference>
<evidence type="ECO:0000313" key="7">
    <source>
        <dbReference type="EMBL" id="THH13451.1"/>
    </source>
</evidence>
<feature type="region of interest" description="Disordered" evidence="5">
    <location>
        <begin position="1362"/>
        <end position="1381"/>
    </location>
</feature>
<protein>
    <recommendedName>
        <fullName evidence="6">Xylanolytic transcriptional activator regulatory domain-containing protein</fullName>
    </recommendedName>
</protein>
<feature type="coiled-coil region" evidence="4">
    <location>
        <begin position="524"/>
        <end position="551"/>
    </location>
</feature>
<feature type="coiled-coil region" evidence="4">
    <location>
        <begin position="741"/>
        <end position="768"/>
    </location>
</feature>
<feature type="region of interest" description="Disordered" evidence="5">
    <location>
        <begin position="624"/>
        <end position="646"/>
    </location>
</feature>
<keyword evidence="8" id="KW-1185">Reference proteome</keyword>
<dbReference type="InterPro" id="IPR001680">
    <property type="entry name" value="WD40_rpt"/>
</dbReference>
<evidence type="ECO:0000313" key="8">
    <source>
        <dbReference type="Proteomes" id="UP000310158"/>
    </source>
</evidence>
<gene>
    <name evidence="7" type="ORF">EW146_g6764</name>
</gene>
<evidence type="ECO:0000256" key="1">
    <source>
        <dbReference type="ARBA" id="ARBA00004123"/>
    </source>
</evidence>
<dbReference type="InterPro" id="IPR001810">
    <property type="entry name" value="F-box_dom"/>
</dbReference>
<dbReference type="InterPro" id="IPR036322">
    <property type="entry name" value="WD40_repeat_dom_sf"/>
</dbReference>
<keyword evidence="3" id="KW-0853">WD repeat</keyword>
<feature type="domain" description="Xylanolytic transcriptional activator regulatory" evidence="6">
    <location>
        <begin position="1002"/>
        <end position="1075"/>
    </location>
</feature>
<accession>A0A4S4LPK8</accession>
<name>A0A4S4LPK8_9AGAM</name>
<keyword evidence="4" id="KW-0175">Coiled coil</keyword>
<evidence type="ECO:0000256" key="4">
    <source>
        <dbReference type="SAM" id="Coils"/>
    </source>
</evidence>
<keyword evidence="2" id="KW-0539">Nucleus</keyword>
<dbReference type="Gene3D" id="2.130.10.10">
    <property type="entry name" value="YVTN repeat-like/Quinoprotein amine dehydrogenase"/>
    <property type="match status" value="1"/>
</dbReference>
<dbReference type="PANTHER" id="PTHR31001">
    <property type="entry name" value="UNCHARACTERIZED TRANSCRIPTIONAL REGULATORY PROTEIN"/>
    <property type="match status" value="1"/>
</dbReference>
<comment type="subcellular location">
    <subcellularLocation>
        <location evidence="1">Nucleus</location>
    </subcellularLocation>
</comment>
<sequence length="2002" mass="221454">MPLENTTHRVLAIPELLDIIFSFQDQQSNINAALVCKRWASVALDNVWREVDNLYRLFRILAPLQPTPTYDYSTYAFKTVPSQADWARFAPYARRVRRLEYSTSASSLNVIRLDQSVFNDIARTRTSLVIFPNLRSFTWLVPQHNVLPYRTLFMHDNVQELRTFIITGGDYGPAAQVSDIVGRMPSLTSFVLDQSYPHNAHAIIAPLADLVRGLPRLKQVTVPKSLLTPRIMEELSRLQDLETVQFDLICDHAVEYITESVTSFEAHLLEGAFPALWDLSLGISFADAKRFLTEGTPLPKLTCLLISSLKLDDADVVQDFLSALVVTYPNLLHLYLDIVVPQWEQPSSYLPITFNHIRPILSLKELITFEIRNNLSIIILECDIAEMGAALPNLENLVLNPEPFMLPRPTLTIFSLYTFAEHFPKLKKLGVYIDAGVSGIPEDGVVEFSALELLNIGVSPIDNDYVPIVLFLSRLLAGRDLQFQSGLTWSDDMLGDDDYESVVQDRCNRWEEVAKMLPLLRSLRKEEKSKRMDIEKEVDDLRMRNEVLMESMRTGARHGRSARIGNDCYSNYMFSRLLVVITRDLPPSVYSMIVSTALSHLSSTYTDILYSRWDFQLAPQTTELAIDDPNNSENSESSGSADSRRPPSPPFFLHYAFTTSNSFLFTFVLGYERKTVFVAPKPTNFLLSTYSKLAKVNLLPAPAPLETESLACHAPNAEGRSSSVIGTLAATKGNKVLMAHAQRLTEQVKTMTARIRVLEQALSEAQVDKSSPHPLLRDAGGQDQFREISELESKYEADLENVTIDIGSLSIGLDGRARYYGETAGSEYLQNLISDYDQPTRKTRDPKYLGLPYEILELVRSFPFGLRECPYTKYEFTTFIPPRGRAEQLAELFYAHGAWMYNVVPRTDLKRTILDPIYGGGNGGISLATVHSHRLSLFFMVLAAGAFYDESESLLSEQYNALAFAAYSLDSISQETTTASVQAMFMMCFFTYLTDRSNNEMRWLLSGLAVRVALVIGLQRDSSGWNLDKDEVQRRRVMFWELYAWDAWSSVVSGRPPALNLGYTDCRFPDDVDPYVNTKGEIEMSWHGWKARYSAAVLSASVQRTFTIHGLNYASLLELDKRIRTFPVPPHLRCPSPNVEPGQGWNADPSRAMQQFCIVCEHLLYIHRSYLAQAIRELPTDPLKHKYSSSVLAAYHSACRLISGLRSCYVAYPRMTGNVWFFWSGVFSACIVLGAIVIVSPGSSLAQNSLAELDGGCAFYESGSSGCRPPSTLATLSKLQQRAHRVFGEHHANAGAGNTTLPQRREMDPDEPDELRVLGGRKSVINRSPSTSPNSSSAASPAAQSGHSTASQSANHADIPTLDHIYRPPVPAPVSSQIQPGPEYVPNQFGDTSMSWAGYYDTVGGGQHQHAQSLPFGQAPPQSGYGIRGFTPDSQVQGTSPGVPYMPPPAPVNPISAPMVDHGMLTAMPSAAGYSPFGVPPEPLQQQQQQYAPPVYPYPHEHQRPQTQEVRVHPAVGGPPGSMGVGGGVVGVMQHGNEPSQDQIWYDFVQGLGVSNASNSECCSLASTTHFELSLICSTMRLQEVVLCATTPSSSAGGSGAIILHDIQTGSSLASFKQTSSSSHCTAVVNTADGQGGFMLAAQPDKSILNVYNFQKVLLDDDLQNEVPTPYTHFSDHTLPITDILCGIGDFPLCRLLTASVDHSVKLWDLSSNTLLTTFHFPHAISRIAWDITERLFFAASADGSIHQVNLFRKRMDKGGGIATEAVGGAGVSDIVRIGDEDPREAKKRLISVGEPITTLTISLTSSLLLVGTSTGVINIYDIPSHQLLRTITTHKGFSITHLETMLKPPDLIGHVSLSLSVGGDTSREMPVRPVLPFQRMRDAKAREAHEVTMVLPAQDKPTLESTIVYSSAELLRDYSFFVRPTSASEPAPAASLQSRVTELEDEVGRLREQLGRAKGMNDVMWQTVVQKVVAQGKEKVADSTDEERSRKRGRTSASATD</sequence>